<dbReference type="EMBL" id="BMJT01000007">
    <property type="protein sequence ID" value="GGG26906.1"/>
    <property type="molecule type" value="Genomic_DNA"/>
</dbReference>
<dbReference type="PANTHER" id="PTHR11014">
    <property type="entry name" value="PEPTIDASE M20 FAMILY MEMBER"/>
    <property type="match status" value="1"/>
</dbReference>
<dbReference type="SUPFAM" id="SSF55031">
    <property type="entry name" value="Bacterial exopeptidase dimerisation domain"/>
    <property type="match status" value="1"/>
</dbReference>
<dbReference type="Pfam" id="PF01546">
    <property type="entry name" value="Peptidase_M20"/>
    <property type="match status" value="1"/>
</dbReference>
<dbReference type="Gene3D" id="3.30.70.360">
    <property type="match status" value="1"/>
</dbReference>
<protein>
    <submittedName>
        <fullName evidence="4">Hydrolase YtnL</fullName>
    </submittedName>
</protein>
<dbReference type="GO" id="GO:0050118">
    <property type="term" value="F:N-acetyldiaminopimelate deacetylase activity"/>
    <property type="evidence" value="ECO:0007669"/>
    <property type="project" value="UniProtKB-ARBA"/>
</dbReference>
<evidence type="ECO:0000313" key="4">
    <source>
        <dbReference type="EMBL" id="GGG26906.1"/>
    </source>
</evidence>
<evidence type="ECO:0000259" key="3">
    <source>
        <dbReference type="Pfam" id="PF07687"/>
    </source>
</evidence>
<name>A0A917LI35_9BACI</name>
<accession>A0A917LI35</accession>
<dbReference type="GO" id="GO:0046872">
    <property type="term" value="F:metal ion binding"/>
    <property type="evidence" value="ECO:0007669"/>
    <property type="project" value="UniProtKB-KW"/>
</dbReference>
<evidence type="ECO:0000256" key="1">
    <source>
        <dbReference type="ARBA" id="ARBA00022801"/>
    </source>
</evidence>
<feature type="binding site" evidence="2">
    <location>
        <position position="348"/>
    </location>
    <ligand>
        <name>Mn(2+)</name>
        <dbReference type="ChEBI" id="CHEBI:29035"/>
        <label>2</label>
    </ligand>
</feature>
<gene>
    <name evidence="4" type="primary">ytnL</name>
    <name evidence="4" type="ORF">GCM10007425_21870</name>
</gene>
<dbReference type="InterPro" id="IPR036264">
    <property type="entry name" value="Bact_exopeptidase_dim_dom"/>
</dbReference>
<dbReference type="SUPFAM" id="SSF53187">
    <property type="entry name" value="Zn-dependent exopeptidases"/>
    <property type="match status" value="1"/>
</dbReference>
<dbReference type="PANTHER" id="PTHR11014:SF63">
    <property type="entry name" value="METALLOPEPTIDASE, PUTATIVE (AFU_ORTHOLOGUE AFUA_6G09600)-RELATED"/>
    <property type="match status" value="1"/>
</dbReference>
<sequence length="382" mass="41554">MVPLALQQQLVEIRRHLHQYPELSLQEYETTSYIQEKLQQYGITLRDTSLATGVFADIIGQSGPIIAVRADIDALPITEATQLPYASKIAGKMHACGHDFHTAALLGAAQLLQQKRLEMQGTVRLIFQPAEELGGGAAQVIADGQLRDVKAIIGLHNKPDLAVGTVGIKAGALMAAVDAFKITITGKGSHAAIPQAGTDVIVTAAQLITQLQTIVSRNVSPLQSAVVSVTAIHGGATWNVLPEQVTLEGTIRTFDEHVRQKVKARFYQLTESLTTMHHQQSAIIWQECPPALHNHASLAQKSMQVATQQNLTVIEPEPTMGGEDFAQYLRHIPGIFTFFGTGGTEEWHHPKFTIDETALAPAAYYLYESALQILINLKKGDL</sequence>
<feature type="binding site" evidence="2">
    <location>
        <position position="96"/>
    </location>
    <ligand>
        <name>Mn(2+)</name>
        <dbReference type="ChEBI" id="CHEBI:29035"/>
        <label>2</label>
    </ligand>
</feature>
<dbReference type="FunFam" id="3.30.70.360:FF:000001">
    <property type="entry name" value="N-acetyldiaminopimelate deacetylase"/>
    <property type="match status" value="1"/>
</dbReference>
<feature type="binding site" evidence="2">
    <location>
        <position position="156"/>
    </location>
    <ligand>
        <name>Mn(2+)</name>
        <dbReference type="ChEBI" id="CHEBI:29035"/>
        <label>2</label>
    </ligand>
</feature>
<feature type="binding site" evidence="2">
    <location>
        <position position="132"/>
    </location>
    <ligand>
        <name>Mn(2+)</name>
        <dbReference type="ChEBI" id="CHEBI:29035"/>
        <label>2</label>
    </ligand>
</feature>
<dbReference type="RefSeq" id="WP_188615095.1">
    <property type="nucleotide sequence ID" value="NZ_BMJT01000007.1"/>
</dbReference>
<evidence type="ECO:0000313" key="5">
    <source>
        <dbReference type="Proteomes" id="UP000616608"/>
    </source>
</evidence>
<dbReference type="PIRSF" id="PIRSF005962">
    <property type="entry name" value="Pept_M20D_amidohydro"/>
    <property type="match status" value="1"/>
</dbReference>
<dbReference type="Gene3D" id="3.40.630.10">
    <property type="entry name" value="Zn peptidases"/>
    <property type="match status" value="1"/>
</dbReference>
<dbReference type="InterPro" id="IPR017439">
    <property type="entry name" value="Amidohydrolase"/>
</dbReference>
<proteinExistence type="predicted"/>
<organism evidence="4 5">
    <name type="scientific">Lysinibacillus alkalisoli</name>
    <dbReference type="NCBI Taxonomy" id="1911548"/>
    <lineage>
        <taxon>Bacteria</taxon>
        <taxon>Bacillati</taxon>
        <taxon>Bacillota</taxon>
        <taxon>Bacilli</taxon>
        <taxon>Bacillales</taxon>
        <taxon>Bacillaceae</taxon>
        <taxon>Lysinibacillus</taxon>
    </lineage>
</organism>
<keyword evidence="2" id="KW-0479">Metal-binding</keyword>
<dbReference type="Pfam" id="PF07687">
    <property type="entry name" value="M20_dimer"/>
    <property type="match status" value="1"/>
</dbReference>
<dbReference type="NCBIfam" id="TIGR01891">
    <property type="entry name" value="amidohydrolases"/>
    <property type="match status" value="1"/>
</dbReference>
<reference evidence="4" key="2">
    <citation type="submission" date="2020-09" db="EMBL/GenBank/DDBJ databases">
        <authorList>
            <person name="Sun Q."/>
            <person name="Zhou Y."/>
        </authorList>
    </citation>
    <scope>NUCLEOTIDE SEQUENCE</scope>
    <source>
        <strain evidence="4">CGMCC 1.15760</strain>
    </source>
</reference>
<keyword evidence="5" id="KW-1185">Reference proteome</keyword>
<comment type="cofactor">
    <cofactor evidence="2">
        <name>Mn(2+)</name>
        <dbReference type="ChEBI" id="CHEBI:29035"/>
    </cofactor>
    <text evidence="2">The Mn(2+) ion enhances activity.</text>
</comment>
<dbReference type="AlphaFoldDB" id="A0A917LI35"/>
<dbReference type="InterPro" id="IPR002933">
    <property type="entry name" value="Peptidase_M20"/>
</dbReference>
<feature type="binding site" evidence="2">
    <location>
        <position position="98"/>
    </location>
    <ligand>
        <name>Mn(2+)</name>
        <dbReference type="ChEBI" id="CHEBI:29035"/>
        <label>2</label>
    </ligand>
</feature>
<reference evidence="4" key="1">
    <citation type="journal article" date="2014" name="Int. J. Syst. Evol. Microbiol.">
        <title>Complete genome sequence of Corynebacterium casei LMG S-19264T (=DSM 44701T), isolated from a smear-ripened cheese.</title>
        <authorList>
            <consortium name="US DOE Joint Genome Institute (JGI-PGF)"/>
            <person name="Walter F."/>
            <person name="Albersmeier A."/>
            <person name="Kalinowski J."/>
            <person name="Ruckert C."/>
        </authorList>
    </citation>
    <scope>NUCLEOTIDE SEQUENCE</scope>
    <source>
        <strain evidence="4">CGMCC 1.15760</strain>
    </source>
</reference>
<evidence type="ECO:0000256" key="2">
    <source>
        <dbReference type="PIRSR" id="PIRSR005962-1"/>
    </source>
</evidence>
<keyword evidence="1 4" id="KW-0378">Hydrolase</keyword>
<comment type="caution">
    <text evidence="4">The sequence shown here is derived from an EMBL/GenBank/DDBJ whole genome shotgun (WGS) entry which is preliminary data.</text>
</comment>
<dbReference type="Proteomes" id="UP000616608">
    <property type="component" value="Unassembled WGS sequence"/>
</dbReference>
<dbReference type="GO" id="GO:0019877">
    <property type="term" value="P:diaminopimelate biosynthetic process"/>
    <property type="evidence" value="ECO:0007669"/>
    <property type="project" value="UniProtKB-ARBA"/>
</dbReference>
<keyword evidence="2" id="KW-0464">Manganese</keyword>
<dbReference type="InterPro" id="IPR011650">
    <property type="entry name" value="Peptidase_M20_dimer"/>
</dbReference>
<feature type="domain" description="Peptidase M20 dimerisation" evidence="3">
    <location>
        <begin position="180"/>
        <end position="269"/>
    </location>
</feature>